<evidence type="ECO:0000259" key="7">
    <source>
        <dbReference type="Pfam" id="PF12348"/>
    </source>
</evidence>
<reference evidence="8" key="1">
    <citation type="journal article" date="2014" name="Genome Biol. Evol.">
        <title>Gene Loss Rather Than Gene Gain Is Associated with a Host Jump from Monocots to Dicots in the Smut Fungus Melanopsichium pennsylvanicum.</title>
        <authorList>
            <person name="Sharma R."/>
            <person name="Mishra B."/>
            <person name="Runge F."/>
            <person name="Thines M."/>
        </authorList>
    </citation>
    <scope>NUCLEOTIDE SEQUENCE</scope>
    <source>
        <strain evidence="8">4</strain>
    </source>
</reference>
<sequence length="1234" mass="131536">MPSKPSVSDVKITLTSVTDLRCHFDEIYNDLHLPETEHTWQKIERALLHIQAITRGGATKFPEFVTLLKENAAPFNNSLLSERTKLSGTAGDLLNSIAPRLAERFEALVPVFLPTLLLICARTNKVAVKRAEKSLHFVVKHCKPPSVVSYLKEAIKDKAQGLRAVVAGTLVLVLECTEKERLARRVVDIEGCIRSGATDSNPEVRQKTKRLFELYVSTWPERVEQFTKPMTPTIRRYLSLPKTGALHVEMPPLTAAPAPAAPASAKPQAHASSSSDPSHLLEAAVPVSHPPPSRSAPAYSFFPDLKNSMISLSSSSSAMHNPAAPGFSVNDATYVKRGLFAEQIAAARSARMARVPSYNFDDLGKSSTENAPVHTMKRQPSYDRLHSHGAAPSGAAFRVPRFDVVPIRQDSDGSRPRSCYGHEPVPHMHGDINANTPSFAATSSRHGKSALLAACKQAFVGDMLSSKSSSSRERHHRDRSEKPSKHGDKRREKTVTVRFEPESDDKEDDEARHAADKASEGVCRSKSTPQIAIHAIEIAEQPYVQVKIPTDDTYKHHQDGAADREMAPGKDGYSEDGDDDDGERPSTPSERILHAQTPRTGVKASRVPAQRVAMASAVKVSAMRVAMPTPSAKIAASRVVSVFDSGESSPVLKARADAKTPRAQPDKVEVASALVKEQHNDNKEGASQHIAGKEAAEMMETNKHMTTADKKPTSSAVQMTKPASKPVPTKAAPSASLAAKARLEAKTARPVRAKPSATTAAAASKKVVTKNANTVSKATVVRKPISASSVTSKPVSKAAGPAGSDVNASKVATGIIRNAAAASAAVARARPAPTTKLATSAAPSAALAAKKAETAAAIKSSTSRLTAPTVSSRNKIVQVAAVKKFQPSKPSSLVTRPKSSIAASLTAKSKLVGAQAAASDKANAVRKASINMAVRIGNHQRASAAGWPTLPPAAPSSSIKAVGENGHDKEGEAADVAALKVEDASRRELEDKTVGERGAEEVATASKKEVLKTEEIAGTVPSEAVSEWAEAETESTQRNEESVDEQNASAEVVSEEEEQQGSMGTADAAPAVATPVKLPTVAHKADLVKARTPLSSKNTNLPKVTPLSNVTSEKIVSPISSSRIRAEARSTPARSPLRISATPKITTRLLELGQDESSFEESESESEEEEDTDEVVQLHLRLRPAAQEMTFSHVTHKVVAANRQFVLGVDSSDESSMMDANGDDETVVLDEQVA</sequence>
<feature type="region of interest" description="Disordered" evidence="6">
    <location>
        <begin position="944"/>
        <end position="1067"/>
    </location>
</feature>
<evidence type="ECO:0000256" key="1">
    <source>
        <dbReference type="ARBA" id="ARBA00004186"/>
    </source>
</evidence>
<feature type="region of interest" description="Disordered" evidence="6">
    <location>
        <begin position="407"/>
        <end position="442"/>
    </location>
</feature>
<evidence type="ECO:0000313" key="8">
    <source>
        <dbReference type="EMBL" id="CDI56368.1"/>
    </source>
</evidence>
<organism evidence="8">
    <name type="scientific">Melanopsichium pennsylvanicum 4</name>
    <dbReference type="NCBI Taxonomy" id="1398559"/>
    <lineage>
        <taxon>Eukaryota</taxon>
        <taxon>Fungi</taxon>
        <taxon>Dikarya</taxon>
        <taxon>Basidiomycota</taxon>
        <taxon>Ustilaginomycotina</taxon>
        <taxon>Ustilaginomycetes</taxon>
        <taxon>Ustilaginales</taxon>
        <taxon>Ustilaginaceae</taxon>
        <taxon>Melanopsichium</taxon>
    </lineage>
</organism>
<feature type="region of interest" description="Disordered" evidence="6">
    <location>
        <begin position="464"/>
        <end position="527"/>
    </location>
</feature>
<dbReference type="GO" id="GO:1990023">
    <property type="term" value="C:mitotic spindle midzone"/>
    <property type="evidence" value="ECO:0007669"/>
    <property type="project" value="TreeGrafter"/>
</dbReference>
<feature type="compositionally biased region" description="Basic and acidic residues" evidence="6">
    <location>
        <begin position="553"/>
        <end position="568"/>
    </location>
</feature>
<name>A0A077RA09_9BASI</name>
<accession>A0A077RA09</accession>
<feature type="compositionally biased region" description="Acidic residues" evidence="6">
    <location>
        <begin position="1221"/>
        <end position="1234"/>
    </location>
</feature>
<evidence type="ECO:0000256" key="4">
    <source>
        <dbReference type="ARBA" id="ARBA00022701"/>
    </source>
</evidence>
<feature type="domain" description="CLASP N-terminal" evidence="7">
    <location>
        <begin position="33"/>
        <end position="238"/>
    </location>
</feature>
<dbReference type="PANTHER" id="PTHR21567">
    <property type="entry name" value="CLASP"/>
    <property type="match status" value="1"/>
</dbReference>
<feature type="compositionally biased region" description="Polar residues" evidence="6">
    <location>
        <begin position="433"/>
        <end position="442"/>
    </location>
</feature>
<evidence type="ECO:0000256" key="6">
    <source>
        <dbReference type="SAM" id="MobiDB-lite"/>
    </source>
</evidence>
<dbReference type="GO" id="GO:0090307">
    <property type="term" value="P:mitotic spindle assembly"/>
    <property type="evidence" value="ECO:0007669"/>
    <property type="project" value="TreeGrafter"/>
</dbReference>
<feature type="compositionally biased region" description="Low complexity" evidence="6">
    <location>
        <begin position="753"/>
        <end position="766"/>
    </location>
</feature>
<keyword evidence="5" id="KW-0498">Mitosis</keyword>
<dbReference type="Gene3D" id="1.25.10.10">
    <property type="entry name" value="Leucine-rich Repeat Variant"/>
    <property type="match status" value="1"/>
</dbReference>
<protein>
    <recommendedName>
        <fullName evidence="7">CLASP N-terminal domain-containing protein</fullName>
    </recommendedName>
</protein>
<feature type="compositionally biased region" description="Basic and acidic residues" evidence="6">
    <location>
        <begin position="478"/>
        <end position="501"/>
    </location>
</feature>
<dbReference type="GO" id="GO:0005876">
    <property type="term" value="C:spindle microtubule"/>
    <property type="evidence" value="ECO:0007669"/>
    <property type="project" value="TreeGrafter"/>
</dbReference>
<feature type="region of interest" description="Disordered" evidence="6">
    <location>
        <begin position="1211"/>
        <end position="1234"/>
    </location>
</feature>
<dbReference type="InterPro" id="IPR024395">
    <property type="entry name" value="CLASP_N_dom"/>
</dbReference>
<dbReference type="GO" id="GO:0005881">
    <property type="term" value="C:cytoplasmic microtubule"/>
    <property type="evidence" value="ECO:0007669"/>
    <property type="project" value="TreeGrafter"/>
</dbReference>
<feature type="region of interest" description="Disordered" evidence="6">
    <location>
        <begin position="1119"/>
        <end position="1175"/>
    </location>
</feature>
<feature type="compositionally biased region" description="Basic and acidic residues" evidence="6">
    <location>
        <begin position="980"/>
        <end position="1015"/>
    </location>
</feature>
<keyword evidence="5" id="KW-0131">Cell cycle</keyword>
<feature type="region of interest" description="Disordered" evidence="6">
    <location>
        <begin position="705"/>
        <end position="766"/>
    </location>
</feature>
<evidence type="ECO:0000256" key="5">
    <source>
        <dbReference type="ARBA" id="ARBA00022776"/>
    </source>
</evidence>
<dbReference type="EMBL" id="HG529684">
    <property type="protein sequence ID" value="CDI56368.1"/>
    <property type="molecule type" value="Genomic_DNA"/>
</dbReference>
<feature type="region of interest" description="Disordered" evidence="6">
    <location>
        <begin position="553"/>
        <end position="608"/>
    </location>
</feature>
<feature type="compositionally biased region" description="Low complexity" evidence="6">
    <location>
        <begin position="257"/>
        <end position="275"/>
    </location>
</feature>
<feature type="compositionally biased region" description="Low complexity" evidence="6">
    <location>
        <begin position="730"/>
        <end position="740"/>
    </location>
</feature>
<keyword evidence="3" id="KW-0132">Cell division</keyword>
<dbReference type="AlphaFoldDB" id="A0A077RA09"/>
<dbReference type="Pfam" id="PF12348">
    <property type="entry name" value="CLASP_N"/>
    <property type="match status" value="1"/>
</dbReference>
<feature type="compositionally biased region" description="Acidic residues" evidence="6">
    <location>
        <begin position="1153"/>
        <end position="1174"/>
    </location>
</feature>
<keyword evidence="4" id="KW-0493">Microtubule</keyword>
<feature type="region of interest" description="Disordered" evidence="6">
    <location>
        <begin position="257"/>
        <end position="293"/>
    </location>
</feature>
<comment type="similarity">
    <text evidence="2">Belongs to the CLASP family.</text>
</comment>
<dbReference type="PANTHER" id="PTHR21567:SF60">
    <property type="entry name" value="CLASP N-TERMINAL DOMAIN-CONTAINING PROTEIN"/>
    <property type="match status" value="1"/>
</dbReference>
<evidence type="ECO:0000256" key="3">
    <source>
        <dbReference type="ARBA" id="ARBA00022618"/>
    </source>
</evidence>
<dbReference type="InterPro" id="IPR016024">
    <property type="entry name" value="ARM-type_fold"/>
</dbReference>
<dbReference type="GO" id="GO:0051301">
    <property type="term" value="P:cell division"/>
    <property type="evidence" value="ECO:0007669"/>
    <property type="project" value="UniProtKB-KW"/>
</dbReference>
<dbReference type="GO" id="GO:0008017">
    <property type="term" value="F:microtubule binding"/>
    <property type="evidence" value="ECO:0007669"/>
    <property type="project" value="TreeGrafter"/>
</dbReference>
<proteinExistence type="inferred from homology"/>
<comment type="subcellular location">
    <subcellularLocation>
        <location evidence="1">Cytoplasm</location>
        <location evidence="1">Cytoskeleton</location>
        <location evidence="1">Spindle</location>
    </subcellularLocation>
</comment>
<dbReference type="GO" id="GO:0005815">
    <property type="term" value="C:microtubule organizing center"/>
    <property type="evidence" value="ECO:0007669"/>
    <property type="project" value="TreeGrafter"/>
</dbReference>
<feature type="compositionally biased region" description="Basic and acidic residues" evidence="6">
    <location>
        <begin position="509"/>
        <end position="519"/>
    </location>
</feature>
<dbReference type="InterPro" id="IPR011989">
    <property type="entry name" value="ARM-like"/>
</dbReference>
<evidence type="ECO:0000256" key="2">
    <source>
        <dbReference type="ARBA" id="ARBA00009549"/>
    </source>
</evidence>
<dbReference type="SUPFAM" id="SSF48371">
    <property type="entry name" value="ARM repeat"/>
    <property type="match status" value="1"/>
</dbReference>
<feature type="region of interest" description="Disordered" evidence="6">
    <location>
        <begin position="787"/>
        <end position="806"/>
    </location>
</feature>